<dbReference type="eggNOG" id="arCOG05189">
    <property type="taxonomic scope" value="Archaea"/>
</dbReference>
<dbReference type="InterPro" id="IPR007742">
    <property type="entry name" value="NosD_dom"/>
</dbReference>
<keyword evidence="3" id="KW-1185">Reference proteome</keyword>
<proteinExistence type="predicted"/>
<dbReference type="InParanoid" id="Q2FLS3"/>
<dbReference type="InterPro" id="IPR012334">
    <property type="entry name" value="Pectin_lyas_fold"/>
</dbReference>
<gene>
    <name evidence="2" type="ordered locus">Mhun_0417</name>
</gene>
<dbReference type="InterPro" id="IPR013783">
    <property type="entry name" value="Ig-like_fold"/>
</dbReference>
<dbReference type="InterPro" id="IPR011050">
    <property type="entry name" value="Pectin_lyase_fold/virulence"/>
</dbReference>
<dbReference type="SUPFAM" id="SSF49299">
    <property type="entry name" value="PKD domain"/>
    <property type="match status" value="1"/>
</dbReference>
<dbReference type="EMBL" id="CP000254">
    <property type="protein sequence ID" value="ABD40181.1"/>
    <property type="molecule type" value="Genomic_DNA"/>
</dbReference>
<name>Q2FLS3_METHJ</name>
<dbReference type="InterPro" id="IPR006626">
    <property type="entry name" value="PbH1"/>
</dbReference>
<organism evidence="2 3">
    <name type="scientific">Methanospirillum hungatei JF-1 (strain ATCC 27890 / DSM 864 / NBRC 100397 / JF-1)</name>
    <dbReference type="NCBI Taxonomy" id="323259"/>
    <lineage>
        <taxon>Archaea</taxon>
        <taxon>Methanobacteriati</taxon>
        <taxon>Methanobacteriota</taxon>
        <taxon>Stenosarchaea group</taxon>
        <taxon>Methanomicrobia</taxon>
        <taxon>Methanomicrobiales</taxon>
        <taxon>Methanospirillaceae</taxon>
        <taxon>Methanospirillum</taxon>
    </lineage>
</organism>
<dbReference type="Pfam" id="PF18911">
    <property type="entry name" value="PKD_4"/>
    <property type="match status" value="1"/>
</dbReference>
<dbReference type="HOGENOM" id="CLU_468241_0_0_2"/>
<reference evidence="3" key="1">
    <citation type="journal article" date="2016" name="Stand. Genomic Sci.">
        <title>Complete genome sequence of Methanospirillum hungatei type strain JF1.</title>
        <authorList>
            <person name="Gunsalus R.P."/>
            <person name="Cook L.E."/>
            <person name="Crable B."/>
            <person name="Rohlin L."/>
            <person name="McDonald E."/>
            <person name="Mouttaki H."/>
            <person name="Sieber J.R."/>
            <person name="Poweleit N."/>
            <person name="Zhou H."/>
            <person name="Lapidus A.L."/>
            <person name="Daligault H.E."/>
            <person name="Land M."/>
            <person name="Gilna P."/>
            <person name="Ivanova N."/>
            <person name="Kyrpides N."/>
            <person name="Culley D.E."/>
            <person name="McInerney M.J."/>
        </authorList>
    </citation>
    <scope>NUCLEOTIDE SEQUENCE [LARGE SCALE GENOMIC DNA]</scope>
    <source>
        <strain evidence="3">ATCC 27890 / DSM 864 / NBRC 100397 / JF-1</strain>
    </source>
</reference>
<dbReference type="Pfam" id="PF05048">
    <property type="entry name" value="NosD"/>
    <property type="match status" value="1"/>
</dbReference>
<dbReference type="InterPro" id="IPR000601">
    <property type="entry name" value="PKD_dom"/>
</dbReference>
<dbReference type="SMART" id="SM00089">
    <property type="entry name" value="PKD"/>
    <property type="match status" value="1"/>
</dbReference>
<accession>Q2FLS3</accession>
<feature type="domain" description="PKD" evidence="1">
    <location>
        <begin position="503"/>
        <end position="582"/>
    </location>
</feature>
<dbReference type="AlphaFoldDB" id="Q2FLS3"/>
<dbReference type="STRING" id="323259.Mhun_0417"/>
<dbReference type="Gene3D" id="2.160.20.10">
    <property type="entry name" value="Single-stranded right-handed beta-helix, Pectin lyase-like"/>
    <property type="match status" value="2"/>
</dbReference>
<dbReference type="KEGG" id="mhu:Mhun_0417"/>
<protein>
    <submittedName>
        <fullName evidence="2">PKD</fullName>
    </submittedName>
</protein>
<evidence type="ECO:0000313" key="3">
    <source>
        <dbReference type="Proteomes" id="UP000001941"/>
    </source>
</evidence>
<sequence>MCLRNVMITTFFCIGLITGIFHVSAQLSDSGIFGVQNIGIPLIPGHSGSDYIFIGDYSDGQIRILAPGLYYCTDNMRTTSEDYAIRLENQSVTLDGSGHQVMGSGGFCDGVQILPESYQCIIRNFSLISDFYHGIYSEGEYAFIHNNTIRNASAHGIQSRGNYSQIHFNTVEDTGDVCIFSYGDNSSLYHNYVFRGRNGILNHGNHADISRNYAINNYRYGIAAGGVYVGPDPGDTGKGYYTIMKDNIALMNGYSGLISYMPHGVVHDNIAIQNSRAGIDTTARSNNTTLSGNMVVNNSLGIRISDQARDLIVRHNRITAHTQADLFILQNNSCGYGAIFDNYFGSLVHLDGAGHIENITWTNPNGPTPGKNIISGPFIAGNYWSNPDGNGWSDIQAPSVTGYSQVPYEVKSGQGVYDTAPLVRIGHNVSSFADEWTIIHPIGNITYPRYSDPYYITQAKPGAVLNNLRVDGFLNASAPSYTFSSIDQDHIIETNGSPEQDQVHVRFTYSPSVGNYPLKVQFTDNSIGSPNSWYWQFGDGSNSTEKDPEHIYMIPGRYSVSLRAFNDITGGNSVCNNCITVL</sequence>
<dbReference type="SUPFAM" id="SSF51126">
    <property type="entry name" value="Pectin lyase-like"/>
    <property type="match status" value="1"/>
</dbReference>
<dbReference type="EnsemblBacteria" id="ABD40181">
    <property type="protein sequence ID" value="ABD40181"/>
    <property type="gene ID" value="Mhun_0417"/>
</dbReference>
<evidence type="ECO:0000259" key="1">
    <source>
        <dbReference type="PROSITE" id="PS50093"/>
    </source>
</evidence>
<dbReference type="Proteomes" id="UP000001941">
    <property type="component" value="Chromosome"/>
</dbReference>
<dbReference type="CDD" id="cd00146">
    <property type="entry name" value="PKD"/>
    <property type="match status" value="1"/>
</dbReference>
<evidence type="ECO:0000313" key="2">
    <source>
        <dbReference type="EMBL" id="ABD40181.1"/>
    </source>
</evidence>
<dbReference type="PROSITE" id="PS50093">
    <property type="entry name" value="PKD"/>
    <property type="match status" value="1"/>
</dbReference>
<dbReference type="InterPro" id="IPR022409">
    <property type="entry name" value="PKD/Chitinase_dom"/>
</dbReference>
<dbReference type="Gene3D" id="2.60.40.10">
    <property type="entry name" value="Immunoglobulins"/>
    <property type="match status" value="1"/>
</dbReference>
<dbReference type="SMART" id="SM00710">
    <property type="entry name" value="PbH1"/>
    <property type="match status" value="6"/>
</dbReference>
<dbReference type="InterPro" id="IPR035986">
    <property type="entry name" value="PKD_dom_sf"/>
</dbReference>